<evidence type="ECO:0000313" key="1">
    <source>
        <dbReference type="EMBL" id="NHC13739.1"/>
    </source>
</evidence>
<name>A0ABX0GVS2_9ACTN</name>
<proteinExistence type="predicted"/>
<dbReference type="Proteomes" id="UP000800981">
    <property type="component" value="Unassembled WGS sequence"/>
</dbReference>
<dbReference type="InterPro" id="IPR038389">
    <property type="entry name" value="PSMG2_sf"/>
</dbReference>
<dbReference type="SUPFAM" id="SSF159659">
    <property type="entry name" value="Cgl1923-like"/>
    <property type="match status" value="1"/>
</dbReference>
<dbReference type="InterPro" id="IPR008492">
    <property type="entry name" value="Rv2714-like"/>
</dbReference>
<comment type="caution">
    <text evidence="1">The sequence shown here is derived from an EMBL/GenBank/DDBJ whole genome shotgun (WGS) entry which is preliminary data.</text>
</comment>
<sequence length="306" mass="33105">MLDPQELFELTPAAEGLPAGLVLVCALDGFLDAGAGVRLTREHLRAVGGPRTVASFDVDPLLDYRARRPVMTFARDHWASCEVPTLELQVLADAEGAPYLLLAGPEPDTQWERFTAAISLLVERLGVRLVVGLDSIPMGVPHTRPVGVTAHASRRELVAAYPAWFEDVTVPGSIGHVLEFRLAQSGLDTAGFAVHVPQYLAQAEYPSAAVRLVQALQDLTKLSLPTDALEQSAREVRTRIDAEVEGSTEVSAVVSRLEQQYDAFLAARRGDTPLAADVADLPSGDELGAELERFLAEQARRDRPES</sequence>
<dbReference type="Gene3D" id="3.40.50.10900">
    <property type="entry name" value="PAC-like subunit"/>
    <property type="match status" value="1"/>
</dbReference>
<accession>A0ABX0GVS2</accession>
<dbReference type="Pfam" id="PF09754">
    <property type="entry name" value="PAC2"/>
    <property type="match status" value="1"/>
</dbReference>
<dbReference type="InterPro" id="IPR019151">
    <property type="entry name" value="Proteasome_assmbl_chaperone_2"/>
</dbReference>
<dbReference type="EMBL" id="JAANNP010000002">
    <property type="protein sequence ID" value="NHC13739.1"/>
    <property type="molecule type" value="Genomic_DNA"/>
</dbReference>
<dbReference type="RefSeq" id="WP_166280429.1">
    <property type="nucleotide sequence ID" value="NZ_JAANNP010000002.1"/>
</dbReference>
<protein>
    <submittedName>
        <fullName evidence="1">PAC2 family protein</fullName>
    </submittedName>
</protein>
<gene>
    <name evidence="1" type="ORF">G9H71_08090</name>
</gene>
<reference evidence="1 2" key="1">
    <citation type="submission" date="2020-03" db="EMBL/GenBank/DDBJ databases">
        <title>Two novel Motilibacter sp.</title>
        <authorList>
            <person name="Liu S."/>
        </authorList>
    </citation>
    <scope>NUCLEOTIDE SEQUENCE [LARGE SCALE GENOMIC DNA]</scope>
    <source>
        <strain evidence="1 2">E257</strain>
    </source>
</reference>
<dbReference type="PIRSF" id="PIRSF028754">
    <property type="entry name" value="UCP028754"/>
    <property type="match status" value="1"/>
</dbReference>
<organism evidence="1 2">
    <name type="scientific">Motilibacter deserti</name>
    <dbReference type="NCBI Taxonomy" id="2714956"/>
    <lineage>
        <taxon>Bacteria</taxon>
        <taxon>Bacillati</taxon>
        <taxon>Actinomycetota</taxon>
        <taxon>Actinomycetes</taxon>
        <taxon>Motilibacterales</taxon>
        <taxon>Motilibacteraceae</taxon>
        <taxon>Motilibacter</taxon>
    </lineage>
</organism>
<keyword evidence="2" id="KW-1185">Reference proteome</keyword>
<dbReference type="Gene3D" id="1.10.287.100">
    <property type="match status" value="1"/>
</dbReference>
<evidence type="ECO:0000313" key="2">
    <source>
        <dbReference type="Proteomes" id="UP000800981"/>
    </source>
</evidence>